<dbReference type="FunFam" id="2.90.10.10:FF:000026">
    <property type="entry name" value="Serine/threonine-protein kinase"/>
    <property type="match status" value="1"/>
</dbReference>
<evidence type="ECO:0000256" key="4">
    <source>
        <dbReference type="ARBA" id="ARBA00022536"/>
    </source>
</evidence>
<feature type="transmembrane region" description="Helical" evidence="18">
    <location>
        <begin position="285"/>
        <end position="310"/>
    </location>
</feature>
<dbReference type="GO" id="GO:0016020">
    <property type="term" value="C:membrane"/>
    <property type="evidence" value="ECO:0007669"/>
    <property type="project" value="UniProtKB-SubCell"/>
</dbReference>
<keyword evidence="11 18" id="KW-1133">Transmembrane helix</keyword>
<keyword evidence="3" id="KW-0723">Serine/threonine-protein kinase</keyword>
<evidence type="ECO:0000256" key="13">
    <source>
        <dbReference type="ARBA" id="ARBA00023157"/>
    </source>
</evidence>
<keyword evidence="8" id="KW-0547">Nucleotide-binding</keyword>
<dbReference type="InterPro" id="IPR036426">
    <property type="entry name" value="Bulb-type_lectin_dom_sf"/>
</dbReference>
<evidence type="ECO:0000256" key="6">
    <source>
        <dbReference type="ARBA" id="ARBA00022692"/>
    </source>
</evidence>
<dbReference type="GO" id="GO:0004674">
    <property type="term" value="F:protein serine/threonine kinase activity"/>
    <property type="evidence" value="ECO:0007669"/>
    <property type="project" value="UniProtKB-KW"/>
</dbReference>
<comment type="catalytic activity">
    <reaction evidence="16">
        <text>L-threonyl-[protein] + ATP = O-phospho-L-threonyl-[protein] + ADP + H(+)</text>
        <dbReference type="Rhea" id="RHEA:46608"/>
        <dbReference type="Rhea" id="RHEA-COMP:11060"/>
        <dbReference type="Rhea" id="RHEA-COMP:11605"/>
        <dbReference type="ChEBI" id="CHEBI:15378"/>
        <dbReference type="ChEBI" id="CHEBI:30013"/>
        <dbReference type="ChEBI" id="CHEBI:30616"/>
        <dbReference type="ChEBI" id="CHEBI:61977"/>
        <dbReference type="ChEBI" id="CHEBI:456216"/>
        <dbReference type="EC" id="2.7.11.1"/>
    </reaction>
</comment>
<dbReference type="InterPro" id="IPR008271">
    <property type="entry name" value="Ser/Thr_kinase_AS"/>
</dbReference>
<keyword evidence="9" id="KW-0418">Kinase</keyword>
<dbReference type="EC" id="2.7.11.1" evidence="2"/>
<feature type="non-terminal residue" evidence="20">
    <location>
        <position position="612"/>
    </location>
</feature>
<dbReference type="Gene3D" id="2.90.10.10">
    <property type="entry name" value="Bulb-type lectin domain"/>
    <property type="match status" value="1"/>
</dbReference>
<keyword evidence="12 18" id="KW-0472">Membrane</keyword>
<keyword evidence="6 18" id="KW-0812">Transmembrane</keyword>
<dbReference type="SUPFAM" id="SSF51110">
    <property type="entry name" value="alpha-D-mannose-specific plant lectins"/>
    <property type="match status" value="1"/>
</dbReference>
<comment type="catalytic activity">
    <reaction evidence="17">
        <text>L-seryl-[protein] + ATP = O-phospho-L-seryl-[protein] + ADP + H(+)</text>
        <dbReference type="Rhea" id="RHEA:17989"/>
        <dbReference type="Rhea" id="RHEA-COMP:9863"/>
        <dbReference type="Rhea" id="RHEA-COMP:11604"/>
        <dbReference type="ChEBI" id="CHEBI:15378"/>
        <dbReference type="ChEBI" id="CHEBI:29999"/>
        <dbReference type="ChEBI" id="CHEBI:30616"/>
        <dbReference type="ChEBI" id="CHEBI:83421"/>
        <dbReference type="ChEBI" id="CHEBI:456216"/>
        <dbReference type="EC" id="2.7.11.1"/>
    </reaction>
</comment>
<dbReference type="GO" id="GO:0005524">
    <property type="term" value="F:ATP binding"/>
    <property type="evidence" value="ECO:0007669"/>
    <property type="project" value="UniProtKB-KW"/>
</dbReference>
<protein>
    <recommendedName>
        <fullName evidence="2">non-specific serine/threonine protein kinase</fullName>
        <ecNumber evidence="2">2.7.11.1</ecNumber>
    </recommendedName>
</protein>
<dbReference type="PROSITE" id="PS50011">
    <property type="entry name" value="PROTEIN_KINASE_DOM"/>
    <property type="match status" value="1"/>
</dbReference>
<dbReference type="PANTHER" id="PTHR47976:SF7">
    <property type="entry name" value="RECEPTOR-LIKE SERINE_THREONINE-PROTEIN KINASE"/>
    <property type="match status" value="1"/>
</dbReference>
<feature type="domain" description="Protein kinase" evidence="19">
    <location>
        <begin position="340"/>
        <end position="597"/>
    </location>
</feature>
<evidence type="ECO:0000256" key="16">
    <source>
        <dbReference type="ARBA" id="ARBA00047899"/>
    </source>
</evidence>
<dbReference type="PROSITE" id="PS00108">
    <property type="entry name" value="PROTEIN_KINASE_ST"/>
    <property type="match status" value="1"/>
</dbReference>
<dbReference type="AlphaFoldDB" id="A0AAD4T5W1"/>
<evidence type="ECO:0000256" key="15">
    <source>
        <dbReference type="ARBA" id="ARBA00023180"/>
    </source>
</evidence>
<evidence type="ECO:0000256" key="2">
    <source>
        <dbReference type="ARBA" id="ARBA00012513"/>
    </source>
</evidence>
<evidence type="ECO:0000256" key="9">
    <source>
        <dbReference type="ARBA" id="ARBA00022777"/>
    </source>
</evidence>
<evidence type="ECO:0000256" key="18">
    <source>
        <dbReference type="SAM" id="Phobius"/>
    </source>
</evidence>
<organism evidence="20 21">
    <name type="scientific">Papaver atlanticum</name>
    <dbReference type="NCBI Taxonomy" id="357466"/>
    <lineage>
        <taxon>Eukaryota</taxon>
        <taxon>Viridiplantae</taxon>
        <taxon>Streptophyta</taxon>
        <taxon>Embryophyta</taxon>
        <taxon>Tracheophyta</taxon>
        <taxon>Spermatophyta</taxon>
        <taxon>Magnoliopsida</taxon>
        <taxon>Ranunculales</taxon>
        <taxon>Papaveraceae</taxon>
        <taxon>Papaveroideae</taxon>
        <taxon>Papaver</taxon>
    </lineage>
</organism>
<keyword evidence="5" id="KW-0808">Transferase</keyword>
<dbReference type="FunFam" id="3.30.200.20:FF:000059">
    <property type="entry name" value="S-receptor-like serine/threonine-protein kinase"/>
    <property type="match status" value="1"/>
</dbReference>
<evidence type="ECO:0000313" key="21">
    <source>
        <dbReference type="Proteomes" id="UP001202328"/>
    </source>
</evidence>
<proteinExistence type="predicted"/>
<evidence type="ECO:0000256" key="14">
    <source>
        <dbReference type="ARBA" id="ARBA00023170"/>
    </source>
</evidence>
<keyword evidence="4" id="KW-0245">EGF-like domain</keyword>
<evidence type="ECO:0000256" key="12">
    <source>
        <dbReference type="ARBA" id="ARBA00023136"/>
    </source>
</evidence>
<keyword evidence="7" id="KW-0732">Signal</keyword>
<evidence type="ECO:0000259" key="19">
    <source>
        <dbReference type="PROSITE" id="PS50011"/>
    </source>
</evidence>
<gene>
    <name evidence="20" type="ORF">MKW98_011932</name>
</gene>
<keyword evidence="14" id="KW-0675">Receptor</keyword>
<comment type="caution">
    <text evidence="20">The sequence shown here is derived from an EMBL/GenBank/DDBJ whole genome shotgun (WGS) entry which is preliminary data.</text>
</comment>
<keyword evidence="10" id="KW-0067">ATP-binding</keyword>
<evidence type="ECO:0000256" key="3">
    <source>
        <dbReference type="ARBA" id="ARBA00022527"/>
    </source>
</evidence>
<evidence type="ECO:0000313" key="20">
    <source>
        <dbReference type="EMBL" id="KAI3938780.1"/>
    </source>
</evidence>
<comment type="subcellular location">
    <subcellularLocation>
        <location evidence="1">Membrane</location>
        <topology evidence="1">Single-pass type I membrane protein</topology>
    </subcellularLocation>
</comment>
<evidence type="ECO:0000256" key="1">
    <source>
        <dbReference type="ARBA" id="ARBA00004479"/>
    </source>
</evidence>
<evidence type="ECO:0000256" key="8">
    <source>
        <dbReference type="ARBA" id="ARBA00022741"/>
    </source>
</evidence>
<dbReference type="Pfam" id="PF00069">
    <property type="entry name" value="Pkinase"/>
    <property type="match status" value="1"/>
</dbReference>
<evidence type="ECO:0000256" key="5">
    <source>
        <dbReference type="ARBA" id="ARBA00022679"/>
    </source>
</evidence>
<sequence>TLLPGQRLFPGMEMYSSASEADHSKGRFLLIMQTDNYLVQYPALAPYTITYGYWDSGPGSAGTNATLNLDNDGKLYLRNSTGIAKILSESKGNETMYRLTVDVDGFFRLYSHPFTRNENWTIVWAPDKYDKCGPKGLCGSNGYSILMDQKASSLCLPGFRFVDPDQPTLGCEREVTIQSCTSRKEEEFVYKMSTLEKTDWTEMVVNTYSVATSANKDECREACRVDCNCEAAIFDDTVCRKQKIPLRFGRTALDASAKTAFIKVANSEVTVESTKVPSKDRKKDVLIRILIAIVCLVTFALATLGIFSFLHYKQQPSNTGLGMEMPLRSFTYEELEKATDNFKEVLGRGSFGTVYKGRLSNASQTIIAVNRLEPRMVNEGEKEFLAEMRAISRTHHRNLVQLLGYCHEGSNRLLVYEYMVNGSLAEFLFKCEERILYLHEECENQIIHCDIKPQNILMDQNNSPKIADFGLAKLLKQDQTKTFTAMRGTRGYIAPEWYRNFPITVKADVYSFGIVLMEIICCRRALNMELAEDEIVLVDWVFQCLYGGKLDKLVTDEDEVDMRKFERMVIVALWCIQDEPSLRPSMKNVVLMLEGTIDIPNPPNPDSSASPV</sequence>
<dbReference type="InterPro" id="IPR000719">
    <property type="entry name" value="Prot_kinase_dom"/>
</dbReference>
<dbReference type="InterPro" id="IPR011009">
    <property type="entry name" value="Kinase-like_dom_sf"/>
</dbReference>
<dbReference type="PANTHER" id="PTHR47976">
    <property type="entry name" value="G-TYPE LECTIN S-RECEPTOR-LIKE SERINE/THREONINE-PROTEIN KINASE SD2-5"/>
    <property type="match status" value="1"/>
</dbReference>
<keyword evidence="13" id="KW-1015">Disulfide bond</keyword>
<keyword evidence="21" id="KW-1185">Reference proteome</keyword>
<evidence type="ECO:0000256" key="10">
    <source>
        <dbReference type="ARBA" id="ARBA00022840"/>
    </source>
</evidence>
<dbReference type="Gene3D" id="1.10.510.10">
    <property type="entry name" value="Transferase(Phosphotransferase) domain 1"/>
    <property type="match status" value="1"/>
</dbReference>
<dbReference type="SUPFAM" id="SSF56112">
    <property type="entry name" value="Protein kinase-like (PK-like)"/>
    <property type="match status" value="1"/>
</dbReference>
<dbReference type="SMART" id="SM00220">
    <property type="entry name" value="S_TKc"/>
    <property type="match status" value="1"/>
</dbReference>
<name>A0AAD4T5W1_9MAGN</name>
<evidence type="ECO:0000256" key="7">
    <source>
        <dbReference type="ARBA" id="ARBA00022729"/>
    </source>
</evidence>
<evidence type="ECO:0000256" key="11">
    <source>
        <dbReference type="ARBA" id="ARBA00022989"/>
    </source>
</evidence>
<dbReference type="Proteomes" id="UP001202328">
    <property type="component" value="Unassembled WGS sequence"/>
</dbReference>
<reference evidence="20" key="1">
    <citation type="submission" date="2022-04" db="EMBL/GenBank/DDBJ databases">
        <title>A functionally conserved STORR gene fusion in Papaver species that diverged 16.8 million years ago.</title>
        <authorList>
            <person name="Catania T."/>
        </authorList>
    </citation>
    <scope>NUCLEOTIDE SEQUENCE</scope>
    <source>
        <strain evidence="20">S-188037</strain>
    </source>
</reference>
<dbReference type="InterPro" id="IPR051343">
    <property type="entry name" value="G-type_lectin_kinases/EP1-like"/>
</dbReference>
<evidence type="ECO:0000256" key="17">
    <source>
        <dbReference type="ARBA" id="ARBA00048679"/>
    </source>
</evidence>
<dbReference type="Gene3D" id="3.30.200.20">
    <property type="entry name" value="Phosphorylase Kinase, domain 1"/>
    <property type="match status" value="1"/>
</dbReference>
<dbReference type="EMBL" id="JAJJMB010005473">
    <property type="protein sequence ID" value="KAI3938780.1"/>
    <property type="molecule type" value="Genomic_DNA"/>
</dbReference>
<dbReference type="FunFam" id="1.10.510.10:FF:000537">
    <property type="entry name" value="Putative receptor-like protein kinase"/>
    <property type="match status" value="1"/>
</dbReference>
<keyword evidence="15" id="KW-0325">Glycoprotein</keyword>
<accession>A0AAD4T5W1</accession>